<dbReference type="Proteomes" id="UP001064504">
    <property type="component" value="Chromosome"/>
</dbReference>
<dbReference type="PANTHER" id="PTHR34290">
    <property type="entry name" value="SI:CH73-390P7.2"/>
    <property type="match status" value="1"/>
</dbReference>
<dbReference type="EMBL" id="CP104557">
    <property type="protein sequence ID" value="UXH37781.1"/>
    <property type="molecule type" value="Genomic_DNA"/>
</dbReference>
<proteinExistence type="predicted"/>
<dbReference type="RefSeq" id="WP_261743353.1">
    <property type="nucleotide sequence ID" value="NZ_CP104557.1"/>
</dbReference>
<protein>
    <submittedName>
        <fullName evidence="1">DUF393 domain-containing protein</fullName>
    </submittedName>
</protein>
<name>A0ABY6AHS4_9PSED</name>
<keyword evidence="2" id="KW-1185">Reference proteome</keyword>
<dbReference type="PANTHER" id="PTHR34290:SF2">
    <property type="entry name" value="OS04G0668800 PROTEIN"/>
    <property type="match status" value="1"/>
</dbReference>
<reference evidence="1" key="1">
    <citation type="submission" date="2022-09" db="EMBL/GenBank/DDBJ databases">
        <title>Complete genome sequence of Pseudomonas promysalinigenes strain RL-WG26, a newly isolated PGPR with the potential for plant salinity stress alleviation.</title>
        <authorList>
            <person name="Ren L."/>
            <person name="Wang G."/>
            <person name="Hu H."/>
        </authorList>
    </citation>
    <scope>NUCLEOTIDE SEQUENCE</scope>
    <source>
        <strain evidence="1">RL-WG26</strain>
    </source>
</reference>
<dbReference type="InterPro" id="IPR044691">
    <property type="entry name" value="DCC1_Trx"/>
</dbReference>
<evidence type="ECO:0000313" key="1">
    <source>
        <dbReference type="EMBL" id="UXH37781.1"/>
    </source>
</evidence>
<evidence type="ECO:0000313" key="2">
    <source>
        <dbReference type="Proteomes" id="UP001064504"/>
    </source>
</evidence>
<gene>
    <name evidence="1" type="ORF">N5C08_12250</name>
</gene>
<dbReference type="Pfam" id="PF04134">
    <property type="entry name" value="DCC1-like"/>
    <property type="match status" value="1"/>
</dbReference>
<dbReference type="InterPro" id="IPR007263">
    <property type="entry name" value="DCC1-like"/>
</dbReference>
<sequence>MYSRWPLTRHFDGSYPWCAREVAFLRRYSTAAKLILIDIHGDDFDSIPQGLSIEQLRSCFHARFANDHWVTGLDASLWSGRAAGVGMWPAPLAWRPLCPLLSVLYRVFCRLRPSLALLPHPEGMATLQR</sequence>
<accession>A0ABY6AHS4</accession>
<organism evidence="1 2">
    <name type="scientific">Pseudomonas promysalinigenes</name>
    <dbReference type="NCBI Taxonomy" id="485898"/>
    <lineage>
        <taxon>Bacteria</taxon>
        <taxon>Pseudomonadati</taxon>
        <taxon>Pseudomonadota</taxon>
        <taxon>Gammaproteobacteria</taxon>
        <taxon>Pseudomonadales</taxon>
        <taxon>Pseudomonadaceae</taxon>
        <taxon>Pseudomonas</taxon>
    </lineage>
</organism>